<protein>
    <submittedName>
        <fullName evidence="2">Phage shock protein PspC (Stress-responsive transcriptional regulator)</fullName>
    </submittedName>
</protein>
<dbReference type="AlphaFoldDB" id="A0A841JX92"/>
<reference evidence="2 3" key="1">
    <citation type="submission" date="2020-08" db="EMBL/GenBank/DDBJ databases">
        <title>Genomic Encyclopedia of Type Strains, Phase IV (KMG-IV): sequencing the most valuable type-strain genomes for metagenomic binning, comparative biology and taxonomic classification.</title>
        <authorList>
            <person name="Goeker M."/>
        </authorList>
    </citation>
    <scope>NUCLEOTIDE SEQUENCE [LARGE SCALE GENOMIC DNA]</scope>
    <source>
        <strain evidence="2 3">DSM 103733</strain>
    </source>
</reference>
<feature type="transmembrane region" description="Helical" evidence="1">
    <location>
        <begin position="250"/>
        <end position="272"/>
    </location>
</feature>
<feature type="transmembrane region" description="Helical" evidence="1">
    <location>
        <begin position="59"/>
        <end position="81"/>
    </location>
</feature>
<evidence type="ECO:0000313" key="3">
    <source>
        <dbReference type="Proteomes" id="UP000538666"/>
    </source>
</evidence>
<feature type="transmembrane region" description="Helical" evidence="1">
    <location>
        <begin position="135"/>
        <end position="153"/>
    </location>
</feature>
<gene>
    <name evidence="2" type="ORF">HNQ77_003013</name>
</gene>
<evidence type="ECO:0000313" key="2">
    <source>
        <dbReference type="EMBL" id="MBB6145057.1"/>
    </source>
</evidence>
<keyword evidence="3" id="KW-1185">Reference proteome</keyword>
<feature type="transmembrane region" description="Helical" evidence="1">
    <location>
        <begin position="319"/>
        <end position="338"/>
    </location>
</feature>
<keyword evidence="1" id="KW-0812">Transmembrane</keyword>
<dbReference type="EMBL" id="JACHEK010000005">
    <property type="protein sequence ID" value="MBB6145057.1"/>
    <property type="molecule type" value="Genomic_DNA"/>
</dbReference>
<organism evidence="2 3">
    <name type="scientific">Silvibacterium bohemicum</name>
    <dbReference type="NCBI Taxonomy" id="1577686"/>
    <lineage>
        <taxon>Bacteria</taxon>
        <taxon>Pseudomonadati</taxon>
        <taxon>Acidobacteriota</taxon>
        <taxon>Terriglobia</taxon>
        <taxon>Terriglobales</taxon>
        <taxon>Acidobacteriaceae</taxon>
        <taxon>Silvibacterium</taxon>
    </lineage>
</organism>
<dbReference type="OrthoDB" id="105452at2"/>
<sequence>MAALLSILFLYAAMFGSLRALITSQQGVEYGLPPLWFLGIYQQILEGHATSPAFVRLAHIGWCATLSTTFLAVLFYPIAYVRKIRGLMEGIAARQEQRRKLIRIGLHATVVRSAPARAIWHFIGQTLLGVARYRFYLVMYGGIGLALLVSAVLRIDVEHERLAVAFSHDGLRAALPIVAFWTVSGFRMTFMSPADQKATWVFRVIAGKAKHEHLATARRWVVCWAAGLSLAVLGIAAIVMPNSYPNWRAFIGQVVVAFGLCILLTDAFFFDIKTIPFTYKSSSSTTNFTLHLIPYLAFFPAIVFATVALEPWIESQNSHLIVTALMILTIHLGVHSFNKAAIAEHIARADLDGDEEDFPLRLGLR</sequence>
<keyword evidence="1" id="KW-1133">Transmembrane helix</keyword>
<evidence type="ECO:0000256" key="1">
    <source>
        <dbReference type="SAM" id="Phobius"/>
    </source>
</evidence>
<name>A0A841JX92_9BACT</name>
<feature type="transmembrane region" description="Helical" evidence="1">
    <location>
        <begin position="101"/>
        <end position="123"/>
    </location>
</feature>
<dbReference type="RefSeq" id="WP_156185932.1">
    <property type="nucleotide sequence ID" value="NZ_JACHEK010000005.1"/>
</dbReference>
<feature type="transmembrane region" description="Helical" evidence="1">
    <location>
        <begin position="220"/>
        <end position="244"/>
    </location>
</feature>
<comment type="caution">
    <text evidence="2">The sequence shown here is derived from an EMBL/GenBank/DDBJ whole genome shotgun (WGS) entry which is preliminary data.</text>
</comment>
<proteinExistence type="predicted"/>
<dbReference type="Proteomes" id="UP000538666">
    <property type="component" value="Unassembled WGS sequence"/>
</dbReference>
<keyword evidence="1" id="KW-0472">Membrane</keyword>
<feature type="transmembrane region" description="Helical" evidence="1">
    <location>
        <begin position="292"/>
        <end position="313"/>
    </location>
</feature>
<accession>A0A841JX92</accession>